<organism evidence="1 2">
    <name type="scientific">Clostridium botulinum</name>
    <dbReference type="NCBI Taxonomy" id="1491"/>
    <lineage>
        <taxon>Bacteria</taxon>
        <taxon>Bacillati</taxon>
        <taxon>Bacillota</taxon>
        <taxon>Clostridia</taxon>
        <taxon>Eubacteriales</taxon>
        <taxon>Clostridiaceae</taxon>
        <taxon>Clostridium</taxon>
    </lineage>
</organism>
<sequence length="133" mass="15592">MSKNLLKEVKKDFEKRGNKNYDLLYSLYALVPNKHRDSIVYHQMEDVGVDNLFIGAVHIGKLEDISDIYSDIKNDNEVEAIKFEKMNTNTGEIYKTKRVVFYINENGYLVYKDEGWIEVQDEMIPVEEGDMPF</sequence>
<dbReference type="Proteomes" id="UP000486903">
    <property type="component" value="Unassembled WGS sequence"/>
</dbReference>
<comment type="caution">
    <text evidence="1">The sequence shown here is derived from an EMBL/GenBank/DDBJ whole genome shotgun (WGS) entry which is preliminary data.</text>
</comment>
<evidence type="ECO:0000313" key="2">
    <source>
        <dbReference type="Proteomes" id="UP000486903"/>
    </source>
</evidence>
<protein>
    <submittedName>
        <fullName evidence="1">Uncharacterized protein</fullName>
    </submittedName>
</protein>
<dbReference type="AlphaFoldDB" id="A0A6B4JJ38"/>
<evidence type="ECO:0000313" key="1">
    <source>
        <dbReference type="EMBL" id="NFV24689.1"/>
    </source>
</evidence>
<dbReference type="RefSeq" id="WP_003370715.1">
    <property type="nucleotide sequence ID" value="NZ_JACBBA010000001.1"/>
</dbReference>
<name>A0A6B4JJ38_CLOBO</name>
<dbReference type="EMBL" id="SXFB01000001">
    <property type="protein sequence ID" value="NFV24689.1"/>
    <property type="molecule type" value="Genomic_DNA"/>
</dbReference>
<accession>A0A6B4JJ38</accession>
<proteinExistence type="predicted"/>
<reference evidence="1 2" key="1">
    <citation type="submission" date="2019-04" db="EMBL/GenBank/DDBJ databases">
        <title>Genome sequencing of Clostridium botulinum Groups I-IV and Clostridium butyricum.</title>
        <authorList>
            <person name="Brunt J."/>
            <person name="Van Vliet A.H.M."/>
            <person name="Stringer S.C."/>
            <person name="Carter A.T."/>
            <person name="Peck M.W."/>
        </authorList>
    </citation>
    <scope>NUCLEOTIDE SEQUENCE [LARGE SCALE GENOMIC DNA]</scope>
    <source>
        <strain evidence="1 2">BL81</strain>
    </source>
</reference>
<gene>
    <name evidence="1" type="ORF">FDG31_00635</name>
</gene>